<gene>
    <name evidence="1" type="ORF">ACFQ16_08315</name>
</gene>
<accession>A0ABW3FP48</accession>
<dbReference type="Proteomes" id="UP001597018">
    <property type="component" value="Unassembled WGS sequence"/>
</dbReference>
<organism evidence="1 2">
    <name type="scientific">Saccharopolyspora rosea</name>
    <dbReference type="NCBI Taxonomy" id="524884"/>
    <lineage>
        <taxon>Bacteria</taxon>
        <taxon>Bacillati</taxon>
        <taxon>Actinomycetota</taxon>
        <taxon>Actinomycetes</taxon>
        <taxon>Pseudonocardiales</taxon>
        <taxon>Pseudonocardiaceae</taxon>
        <taxon>Saccharopolyspora</taxon>
    </lineage>
</organism>
<evidence type="ECO:0000313" key="1">
    <source>
        <dbReference type="EMBL" id="MFD0919744.1"/>
    </source>
</evidence>
<evidence type="ECO:0000313" key="2">
    <source>
        <dbReference type="Proteomes" id="UP001597018"/>
    </source>
</evidence>
<name>A0ABW3FP48_9PSEU</name>
<reference evidence="2" key="1">
    <citation type="journal article" date="2019" name="Int. J. Syst. Evol. Microbiol.">
        <title>The Global Catalogue of Microorganisms (GCM) 10K type strain sequencing project: providing services to taxonomists for standard genome sequencing and annotation.</title>
        <authorList>
            <consortium name="The Broad Institute Genomics Platform"/>
            <consortium name="The Broad Institute Genome Sequencing Center for Infectious Disease"/>
            <person name="Wu L."/>
            <person name="Ma J."/>
        </authorList>
    </citation>
    <scope>NUCLEOTIDE SEQUENCE [LARGE SCALE GENOMIC DNA]</scope>
    <source>
        <strain evidence="2">CCUG 56401</strain>
    </source>
</reference>
<proteinExistence type="predicted"/>
<dbReference type="EMBL" id="JBHTIW010000004">
    <property type="protein sequence ID" value="MFD0919744.1"/>
    <property type="molecule type" value="Genomic_DNA"/>
</dbReference>
<comment type="caution">
    <text evidence="1">The sequence shown here is derived from an EMBL/GenBank/DDBJ whole genome shotgun (WGS) entry which is preliminary data.</text>
</comment>
<sequence length="140" mass="15471">MKGIRELWARWTGSAHGRRRTVVDPDDPELEVVVESFDETEAASAALARATRWQPDLPAVLRHHLALPDERLEAARALLTADGWQLRPGGRGRGEGLIPLVALRVQKLDALHCSQETSRMAGLAQRHDGRSFGWDALQPG</sequence>
<protein>
    <submittedName>
        <fullName evidence="1">Uncharacterized protein</fullName>
    </submittedName>
</protein>
<dbReference type="RefSeq" id="WP_317630402.1">
    <property type="nucleotide sequence ID" value="NZ_BAABLT010000052.1"/>
</dbReference>
<keyword evidence="2" id="KW-1185">Reference proteome</keyword>